<dbReference type="Gene3D" id="3.30.70.1070">
    <property type="entry name" value="Sporulation related repeat"/>
    <property type="match status" value="1"/>
</dbReference>
<dbReference type="GO" id="GO:0042834">
    <property type="term" value="F:peptidoglycan binding"/>
    <property type="evidence" value="ECO:0007669"/>
    <property type="project" value="InterPro"/>
</dbReference>
<dbReference type="InterPro" id="IPR036680">
    <property type="entry name" value="SPOR-like_sf"/>
</dbReference>
<evidence type="ECO:0000313" key="4">
    <source>
        <dbReference type="EMBL" id="AHF01986.1"/>
    </source>
</evidence>
<feature type="domain" description="SPOR" evidence="3">
    <location>
        <begin position="152"/>
        <end position="231"/>
    </location>
</feature>
<evidence type="ECO:0000259" key="3">
    <source>
        <dbReference type="PROSITE" id="PS51724"/>
    </source>
</evidence>
<evidence type="ECO:0000313" key="5">
    <source>
        <dbReference type="Proteomes" id="UP000005380"/>
    </source>
</evidence>
<protein>
    <submittedName>
        <fullName evidence="4">Sporulation protein</fullName>
    </submittedName>
</protein>
<dbReference type="Pfam" id="PF05036">
    <property type="entry name" value="SPOR"/>
    <property type="match status" value="1"/>
</dbReference>
<dbReference type="STRING" id="717772.THIAE_09705"/>
<accession>W0DYQ0</accession>
<sequence length="237" mass="26474">MARDFRYGPAQKAGYQRKSQQPAATNESKATGRPLSSKGFVWLVIGLSLALAASFYITNHFKQHGPKSQWSQADLTEQERGLMVEPASTPIVQPQAQPESAPTQVVAVPVAPPVPVEAEASAAVIEPPKPSFRFYDDLPRLTTVTDVQPLPVQLPEPMWIQAGSFRHLEQAQREQRRLSTDERVMQIAPIETPNGKFYRIVIGPYTDRLKLNQHRNELRRFGADTRVVKIAPQSTID</sequence>
<dbReference type="InParanoid" id="W0DYQ0"/>
<keyword evidence="2" id="KW-0812">Transmembrane</keyword>
<dbReference type="KEGG" id="tao:THIAE_09705"/>
<gene>
    <name evidence="4" type="ORF">THIAE_09705</name>
</gene>
<organism evidence="4 5">
    <name type="scientific">Thiomicrospira aerophila AL3</name>
    <dbReference type="NCBI Taxonomy" id="717772"/>
    <lineage>
        <taxon>Bacteria</taxon>
        <taxon>Pseudomonadati</taxon>
        <taxon>Pseudomonadota</taxon>
        <taxon>Gammaproteobacteria</taxon>
        <taxon>Thiotrichales</taxon>
        <taxon>Piscirickettsiaceae</taxon>
        <taxon>Thiomicrospira</taxon>
    </lineage>
</organism>
<feature type="transmembrane region" description="Helical" evidence="2">
    <location>
        <begin position="39"/>
        <end position="58"/>
    </location>
</feature>
<proteinExistence type="predicted"/>
<reference evidence="4 5" key="1">
    <citation type="submission" date="2013-12" db="EMBL/GenBank/DDBJ databases">
        <authorList>
            <consortium name="DOE Joint Genome Institute"/>
            <person name="Kappler U."/>
            <person name="Huntemann M."/>
            <person name="Han J."/>
            <person name="Chen A."/>
            <person name="Kyrpides N."/>
            <person name="Mavromatis K."/>
            <person name="Markowitz V."/>
            <person name="Palaniappan K."/>
            <person name="Ivanova N."/>
            <person name="Schaumberg A."/>
            <person name="Pati A."/>
            <person name="Liolios K."/>
            <person name="Nordberg H.P."/>
            <person name="Cantor M.N."/>
            <person name="Hua S.X."/>
            <person name="Woyke T."/>
        </authorList>
    </citation>
    <scope>NUCLEOTIDE SEQUENCE [LARGE SCALE GENOMIC DNA]</scope>
    <source>
        <strain evidence="5">AL2</strain>
    </source>
</reference>
<dbReference type="AlphaFoldDB" id="W0DYQ0"/>
<name>W0DYQ0_9GAMM</name>
<keyword evidence="5" id="KW-1185">Reference proteome</keyword>
<dbReference type="EMBL" id="CP007030">
    <property type="protein sequence ID" value="AHF01986.1"/>
    <property type="molecule type" value="Genomic_DNA"/>
</dbReference>
<evidence type="ECO:0000256" key="2">
    <source>
        <dbReference type="SAM" id="Phobius"/>
    </source>
</evidence>
<dbReference type="RefSeq" id="WP_006460215.1">
    <property type="nucleotide sequence ID" value="NZ_CP007030.1"/>
</dbReference>
<keyword evidence="2" id="KW-1133">Transmembrane helix</keyword>
<dbReference type="OrthoDB" id="8558195at2"/>
<dbReference type="InterPro" id="IPR007730">
    <property type="entry name" value="SPOR-like_dom"/>
</dbReference>
<dbReference type="Proteomes" id="UP000005380">
    <property type="component" value="Chromosome"/>
</dbReference>
<evidence type="ECO:0000256" key="1">
    <source>
        <dbReference type="SAM" id="MobiDB-lite"/>
    </source>
</evidence>
<keyword evidence="2" id="KW-0472">Membrane</keyword>
<feature type="compositionally biased region" description="Polar residues" evidence="1">
    <location>
        <begin position="17"/>
        <end position="29"/>
    </location>
</feature>
<dbReference type="HOGENOM" id="CLU_1170224_0_0_6"/>
<dbReference type="eggNOG" id="COG3087">
    <property type="taxonomic scope" value="Bacteria"/>
</dbReference>
<dbReference type="SUPFAM" id="SSF110997">
    <property type="entry name" value="Sporulation related repeat"/>
    <property type="match status" value="1"/>
</dbReference>
<feature type="region of interest" description="Disordered" evidence="1">
    <location>
        <begin position="1"/>
        <end position="33"/>
    </location>
</feature>
<dbReference type="PROSITE" id="PS51724">
    <property type="entry name" value="SPOR"/>
    <property type="match status" value="1"/>
</dbReference>